<evidence type="ECO:0000256" key="1">
    <source>
        <dbReference type="SAM" id="MobiDB-lite"/>
    </source>
</evidence>
<protein>
    <submittedName>
        <fullName evidence="2">Uncharacterized protein</fullName>
    </submittedName>
</protein>
<proteinExistence type="predicted"/>
<sequence>MTTDASEATTGNVDSHAEASASEVSVPTRRSRISLACQSCRSRKTKSGSTGTQSQRIGA</sequence>
<dbReference type="RefSeq" id="XP_033442513.1">
    <property type="nucleotide sequence ID" value="XM_033589840.1"/>
</dbReference>
<dbReference type="Proteomes" id="UP000800082">
    <property type="component" value="Unassembled WGS sequence"/>
</dbReference>
<organism evidence="2 3">
    <name type="scientific">Didymella exigua CBS 183.55</name>
    <dbReference type="NCBI Taxonomy" id="1150837"/>
    <lineage>
        <taxon>Eukaryota</taxon>
        <taxon>Fungi</taxon>
        <taxon>Dikarya</taxon>
        <taxon>Ascomycota</taxon>
        <taxon>Pezizomycotina</taxon>
        <taxon>Dothideomycetes</taxon>
        <taxon>Pleosporomycetidae</taxon>
        <taxon>Pleosporales</taxon>
        <taxon>Pleosporineae</taxon>
        <taxon>Didymellaceae</taxon>
        <taxon>Didymella</taxon>
    </lineage>
</organism>
<keyword evidence="3" id="KW-1185">Reference proteome</keyword>
<feature type="compositionally biased region" description="Polar residues" evidence="1">
    <location>
        <begin position="1"/>
        <end position="13"/>
    </location>
</feature>
<evidence type="ECO:0000313" key="2">
    <source>
        <dbReference type="EMBL" id="KAF1922259.1"/>
    </source>
</evidence>
<gene>
    <name evidence="2" type="ORF">M421DRAFT_379948</name>
</gene>
<name>A0A6A5R4D9_9PLEO</name>
<reference evidence="2" key="1">
    <citation type="journal article" date="2020" name="Stud. Mycol.">
        <title>101 Dothideomycetes genomes: a test case for predicting lifestyles and emergence of pathogens.</title>
        <authorList>
            <person name="Haridas S."/>
            <person name="Albert R."/>
            <person name="Binder M."/>
            <person name="Bloem J."/>
            <person name="Labutti K."/>
            <person name="Salamov A."/>
            <person name="Andreopoulos B."/>
            <person name="Baker S."/>
            <person name="Barry K."/>
            <person name="Bills G."/>
            <person name="Bluhm B."/>
            <person name="Cannon C."/>
            <person name="Castanera R."/>
            <person name="Culley D."/>
            <person name="Daum C."/>
            <person name="Ezra D."/>
            <person name="Gonzalez J."/>
            <person name="Henrissat B."/>
            <person name="Kuo A."/>
            <person name="Liang C."/>
            <person name="Lipzen A."/>
            <person name="Lutzoni F."/>
            <person name="Magnuson J."/>
            <person name="Mondo S."/>
            <person name="Nolan M."/>
            <person name="Ohm R."/>
            <person name="Pangilinan J."/>
            <person name="Park H.-J."/>
            <person name="Ramirez L."/>
            <person name="Alfaro M."/>
            <person name="Sun H."/>
            <person name="Tritt A."/>
            <person name="Yoshinaga Y."/>
            <person name="Zwiers L.-H."/>
            <person name="Turgeon B."/>
            <person name="Goodwin S."/>
            <person name="Spatafora J."/>
            <person name="Crous P."/>
            <person name="Grigoriev I."/>
        </authorList>
    </citation>
    <scope>NUCLEOTIDE SEQUENCE</scope>
    <source>
        <strain evidence="2">CBS 183.55</strain>
    </source>
</reference>
<feature type="region of interest" description="Disordered" evidence="1">
    <location>
        <begin position="1"/>
        <end position="59"/>
    </location>
</feature>
<dbReference type="EMBL" id="ML979040">
    <property type="protein sequence ID" value="KAF1922259.1"/>
    <property type="molecule type" value="Genomic_DNA"/>
</dbReference>
<evidence type="ECO:0000313" key="3">
    <source>
        <dbReference type="Proteomes" id="UP000800082"/>
    </source>
</evidence>
<dbReference type="AlphaFoldDB" id="A0A6A5R4D9"/>
<accession>A0A6A5R4D9</accession>
<feature type="compositionally biased region" description="Polar residues" evidence="1">
    <location>
        <begin position="47"/>
        <end position="59"/>
    </location>
</feature>
<dbReference type="GeneID" id="54347489"/>